<sequence length="421" mass="48561">MSRPSDAKAAVSTIHRHLETILDACLQQQGRVYLDESSEKAAHDLIQHNLAFHLDEDDEEVIITRALGDFVHFITQSQRRQVASGEVNDRWNHLKQTVTNYSLAKRKGNTGDIEHFRSLIQESVHHFVDTIRLVTARFSDYVNNDFRSINDIDIKIQENKFAIREAERMNDLFETISYDQLSQLAGADPYLIHLFNKVLSKQIDTLSGEVLDAIHQLKRSLTHLVKKSAEYQRQNRLIDAFLAHYDQNPDFTPSFPADELPPDAFRGVEPLPLKAEPALDDPRQEVVLIEIATKALARVRDDQERDLDRDEKQRDTMTVVDHGTLTTIAHEDPEQRSAREFFEALPELFKARPSASVMAFYQYLDIETTPEIWVLSVLGHYYSMADQDKEHLNMQYETVQVPRYSGNHILMDVIFEHKEVA</sequence>
<dbReference type="RefSeq" id="WP_183384432.1">
    <property type="nucleotide sequence ID" value="NZ_JACHXR010000008.1"/>
</dbReference>
<comment type="caution">
    <text evidence="1">The sequence shown here is derived from an EMBL/GenBank/DDBJ whole genome shotgun (WGS) entry which is preliminary data.</text>
</comment>
<evidence type="ECO:0000313" key="2">
    <source>
        <dbReference type="Proteomes" id="UP000518892"/>
    </source>
</evidence>
<dbReference type="EMBL" id="JACHXR010000008">
    <property type="protein sequence ID" value="MBB3231963.1"/>
    <property type="molecule type" value="Genomic_DNA"/>
</dbReference>
<organism evidence="1 2">
    <name type="scientific">Halomonas stenophila</name>
    <dbReference type="NCBI Taxonomy" id="795312"/>
    <lineage>
        <taxon>Bacteria</taxon>
        <taxon>Pseudomonadati</taxon>
        <taxon>Pseudomonadota</taxon>
        <taxon>Gammaproteobacteria</taxon>
        <taxon>Oceanospirillales</taxon>
        <taxon>Halomonadaceae</taxon>
        <taxon>Halomonas</taxon>
    </lineage>
</organism>
<proteinExistence type="predicted"/>
<dbReference type="AlphaFoldDB" id="A0A7W5EV46"/>
<name>A0A7W5EV46_9GAMM</name>
<keyword evidence="2" id="KW-1185">Reference proteome</keyword>
<accession>A0A7W5EV46</accession>
<evidence type="ECO:0000313" key="1">
    <source>
        <dbReference type="EMBL" id="MBB3231963.1"/>
    </source>
</evidence>
<dbReference type="Proteomes" id="UP000518892">
    <property type="component" value="Unassembled WGS sequence"/>
</dbReference>
<gene>
    <name evidence="1" type="ORF">FHR97_002826</name>
</gene>
<reference evidence="1 2" key="1">
    <citation type="submission" date="2020-08" db="EMBL/GenBank/DDBJ databases">
        <title>Genomic Encyclopedia of Type Strains, Phase III (KMG-III): the genomes of soil and plant-associated and newly described type strains.</title>
        <authorList>
            <person name="Whitman W."/>
        </authorList>
    </citation>
    <scope>NUCLEOTIDE SEQUENCE [LARGE SCALE GENOMIC DNA]</scope>
    <source>
        <strain evidence="1 2">CECT 7744</strain>
    </source>
</reference>
<protein>
    <submittedName>
        <fullName evidence="1">Uncharacterized protein</fullName>
    </submittedName>
</protein>